<dbReference type="InterPro" id="IPR036259">
    <property type="entry name" value="MFS_trans_sf"/>
</dbReference>
<dbReference type="GO" id="GO:0016020">
    <property type="term" value="C:membrane"/>
    <property type="evidence" value="ECO:0007669"/>
    <property type="project" value="InterPro"/>
</dbReference>
<organism evidence="3 4">
    <name type="scientific">Toxocara canis</name>
    <name type="common">Canine roundworm</name>
    <dbReference type="NCBI Taxonomy" id="6265"/>
    <lineage>
        <taxon>Eukaryota</taxon>
        <taxon>Metazoa</taxon>
        <taxon>Ecdysozoa</taxon>
        <taxon>Nematoda</taxon>
        <taxon>Chromadorea</taxon>
        <taxon>Rhabditida</taxon>
        <taxon>Spirurina</taxon>
        <taxon>Ascaridomorpha</taxon>
        <taxon>Ascaridoidea</taxon>
        <taxon>Toxocaridae</taxon>
        <taxon>Toxocara</taxon>
    </lineage>
</organism>
<feature type="transmembrane region" description="Helical" evidence="2">
    <location>
        <begin position="160"/>
        <end position="182"/>
    </location>
</feature>
<dbReference type="SUPFAM" id="SSF103473">
    <property type="entry name" value="MFS general substrate transporter"/>
    <property type="match status" value="1"/>
</dbReference>
<protein>
    <submittedName>
        <fullName evidence="3">Major facilitator superfamily domain-containing protein 5</fullName>
    </submittedName>
</protein>
<dbReference type="OrthoDB" id="263957at2759"/>
<feature type="transmembrane region" description="Helical" evidence="2">
    <location>
        <begin position="331"/>
        <end position="353"/>
    </location>
</feature>
<gene>
    <name evidence="3" type="primary">MFSD5</name>
    <name evidence="3" type="ORF">Tcan_18351</name>
</gene>
<evidence type="ECO:0000313" key="3">
    <source>
        <dbReference type="EMBL" id="KHN75465.1"/>
    </source>
</evidence>
<comment type="caution">
    <text evidence="3">The sequence shown here is derived from an EMBL/GenBank/DDBJ whole genome shotgun (WGS) entry which is preliminary data.</text>
</comment>
<dbReference type="GO" id="GO:0015098">
    <property type="term" value="F:molybdate ion transmembrane transporter activity"/>
    <property type="evidence" value="ECO:0007669"/>
    <property type="project" value="InterPro"/>
</dbReference>
<feature type="transmembrane region" description="Helical" evidence="2">
    <location>
        <begin position="188"/>
        <end position="211"/>
    </location>
</feature>
<dbReference type="STRING" id="6265.A0A0B2V372"/>
<dbReference type="InterPro" id="IPR008509">
    <property type="entry name" value="MOT2/MFSD5"/>
</dbReference>
<keyword evidence="2" id="KW-0812">Transmembrane</keyword>
<feature type="transmembrane region" description="Helical" evidence="2">
    <location>
        <begin position="6"/>
        <end position="22"/>
    </location>
</feature>
<feature type="transmembrane region" description="Helical" evidence="2">
    <location>
        <begin position="390"/>
        <end position="410"/>
    </location>
</feature>
<feature type="transmembrane region" description="Helical" evidence="2">
    <location>
        <begin position="129"/>
        <end position="148"/>
    </location>
</feature>
<proteinExistence type="predicted"/>
<feature type="transmembrane region" description="Helical" evidence="2">
    <location>
        <begin position="73"/>
        <end position="90"/>
    </location>
</feature>
<name>A0A0B2V372_TOXCA</name>
<reference evidence="3 4" key="1">
    <citation type="submission" date="2014-11" db="EMBL/GenBank/DDBJ databases">
        <title>Genetic blueprint of the zoonotic pathogen Toxocara canis.</title>
        <authorList>
            <person name="Zhu X.-Q."/>
            <person name="Korhonen P.K."/>
            <person name="Cai H."/>
            <person name="Young N.D."/>
            <person name="Nejsum P."/>
            <person name="von Samson-Himmelstjerna G."/>
            <person name="Boag P.R."/>
            <person name="Tan P."/>
            <person name="Li Q."/>
            <person name="Min J."/>
            <person name="Yang Y."/>
            <person name="Wang X."/>
            <person name="Fang X."/>
            <person name="Hall R.S."/>
            <person name="Hofmann A."/>
            <person name="Sternberg P.W."/>
            <person name="Jex A.R."/>
            <person name="Gasser R.B."/>
        </authorList>
    </citation>
    <scope>NUCLEOTIDE SEQUENCE [LARGE SCALE GENOMIC DNA]</scope>
    <source>
        <strain evidence="3">PN_DK_2014</strain>
    </source>
</reference>
<feature type="transmembrane region" description="Helical" evidence="2">
    <location>
        <begin position="102"/>
        <end position="123"/>
    </location>
</feature>
<dbReference type="EMBL" id="JPKZ01002700">
    <property type="protein sequence ID" value="KHN75465.1"/>
    <property type="molecule type" value="Genomic_DNA"/>
</dbReference>
<dbReference type="CDD" id="cd17487">
    <property type="entry name" value="MFS_MFSD5_like"/>
    <property type="match status" value="1"/>
</dbReference>
<keyword evidence="2" id="KW-1133">Transmembrane helix</keyword>
<feature type="transmembrane region" description="Helical" evidence="2">
    <location>
        <begin position="279"/>
        <end position="295"/>
    </location>
</feature>
<dbReference type="PANTHER" id="PTHR23516:SF23">
    <property type="entry name" value="MOLYBDATE-ANION TRANSPORTER"/>
    <property type="match status" value="1"/>
</dbReference>
<evidence type="ECO:0000256" key="2">
    <source>
        <dbReference type="SAM" id="Phobius"/>
    </source>
</evidence>
<feature type="transmembrane region" description="Helical" evidence="2">
    <location>
        <begin position="34"/>
        <end position="53"/>
    </location>
</feature>
<dbReference type="Proteomes" id="UP000031036">
    <property type="component" value="Unassembled WGS sequence"/>
</dbReference>
<accession>A0A0B2V372</accession>
<feature type="compositionally biased region" description="Polar residues" evidence="1">
    <location>
        <begin position="443"/>
        <end position="454"/>
    </location>
</feature>
<dbReference type="OMA" id="MNTWPEN"/>
<feature type="compositionally biased region" description="Basic and acidic residues" evidence="1">
    <location>
        <begin position="464"/>
        <end position="477"/>
    </location>
</feature>
<feature type="transmembrane region" description="Helical" evidence="2">
    <location>
        <begin position="307"/>
        <end position="325"/>
    </location>
</feature>
<feature type="transmembrane region" description="Helical" evidence="2">
    <location>
        <begin position="241"/>
        <end position="259"/>
    </location>
</feature>
<feature type="region of interest" description="Disordered" evidence="1">
    <location>
        <begin position="421"/>
        <end position="508"/>
    </location>
</feature>
<dbReference type="Gene3D" id="1.20.1250.20">
    <property type="entry name" value="MFS general substrate transporter like domains"/>
    <property type="match status" value="1"/>
</dbReference>
<dbReference type="AlphaFoldDB" id="A0A0B2V372"/>
<sequence length="508" mass="56189">MFVYTLYGLSVVCALLYVYTRSKATSSEDAQFLSFQRSYLVVYLLAVAGDWLQGPHVYALYESYGMTKHDIELLFVAGFGSSLLFGTFIASVADKYGRKSSCFLYGMLYAGACITKHFANFWILMLGRLLGGIATSILYSAFESWLVFEHNKRGFNEQLLTTIFSHATLGNSLVAIISGVVAQYAADLFGYVAPFDVSLCVLTVMSVVLVFTWPENYGDQKAAVWQHFVDAVDSMKNDGKVICLGLIQSLFEGSMYVFVLEWTPALTHASNGEPIPHGYIFASFMVAIMMGSSMFKMLTRYHRPESFMRVVLLVSSVCLAAPILFADYVSVIYAAFLVFELCVGMFWPAMGFMRGIYVPEQTRSTIMNFCRVPLNAIVITILLQNLSMRLIFHFCVLFLALATVSQHYLYRRHIASPHEGTDCGNVVSDADRQSPGNRIAPNDANSGTVSSVTLEMSARPVEGVLRKREGSLPDLRGDSATAANHTRADESTSDTTTETPRSSKSATD</sequence>
<dbReference type="PANTHER" id="PTHR23516">
    <property type="entry name" value="SAM (S-ADENOSYL METHIONINE) TRANSPORTER"/>
    <property type="match status" value="1"/>
</dbReference>
<dbReference type="Pfam" id="PF05631">
    <property type="entry name" value="MFS_5"/>
    <property type="match status" value="1"/>
</dbReference>
<keyword evidence="4" id="KW-1185">Reference proteome</keyword>
<evidence type="ECO:0000256" key="1">
    <source>
        <dbReference type="SAM" id="MobiDB-lite"/>
    </source>
</evidence>
<evidence type="ECO:0000313" key="4">
    <source>
        <dbReference type="Proteomes" id="UP000031036"/>
    </source>
</evidence>
<keyword evidence="2" id="KW-0472">Membrane</keyword>